<dbReference type="Proteomes" id="UP000828390">
    <property type="component" value="Unassembled WGS sequence"/>
</dbReference>
<evidence type="ECO:0000256" key="1">
    <source>
        <dbReference type="SAM" id="Phobius"/>
    </source>
</evidence>
<evidence type="ECO:0000313" key="3">
    <source>
        <dbReference type="Proteomes" id="UP000828390"/>
    </source>
</evidence>
<proteinExistence type="predicted"/>
<reference evidence="2" key="2">
    <citation type="submission" date="2020-11" db="EMBL/GenBank/DDBJ databases">
        <authorList>
            <person name="McCartney M.A."/>
            <person name="Auch B."/>
            <person name="Kono T."/>
            <person name="Mallez S."/>
            <person name="Becker A."/>
            <person name="Gohl D.M."/>
            <person name="Silverstein K.A.T."/>
            <person name="Koren S."/>
            <person name="Bechman K.B."/>
            <person name="Herman A."/>
            <person name="Abrahante J.E."/>
            <person name="Garbe J."/>
        </authorList>
    </citation>
    <scope>NUCLEOTIDE SEQUENCE</scope>
    <source>
        <strain evidence="2">Duluth1</strain>
        <tissue evidence="2">Whole animal</tissue>
    </source>
</reference>
<gene>
    <name evidence="2" type="ORF">DPMN_020027</name>
</gene>
<keyword evidence="1" id="KW-0812">Transmembrane</keyword>
<name>A0A9D4S9U2_DREPO</name>
<organism evidence="2 3">
    <name type="scientific">Dreissena polymorpha</name>
    <name type="common">Zebra mussel</name>
    <name type="synonym">Mytilus polymorpha</name>
    <dbReference type="NCBI Taxonomy" id="45954"/>
    <lineage>
        <taxon>Eukaryota</taxon>
        <taxon>Metazoa</taxon>
        <taxon>Spiralia</taxon>
        <taxon>Lophotrochozoa</taxon>
        <taxon>Mollusca</taxon>
        <taxon>Bivalvia</taxon>
        <taxon>Autobranchia</taxon>
        <taxon>Heteroconchia</taxon>
        <taxon>Euheterodonta</taxon>
        <taxon>Imparidentia</taxon>
        <taxon>Neoheterodontei</taxon>
        <taxon>Myida</taxon>
        <taxon>Dreissenoidea</taxon>
        <taxon>Dreissenidae</taxon>
        <taxon>Dreissena</taxon>
    </lineage>
</organism>
<keyword evidence="1" id="KW-0472">Membrane</keyword>
<keyword evidence="1" id="KW-1133">Transmembrane helix</keyword>
<reference evidence="2" key="1">
    <citation type="journal article" date="2019" name="bioRxiv">
        <title>The Genome of the Zebra Mussel, Dreissena polymorpha: A Resource for Invasive Species Research.</title>
        <authorList>
            <person name="McCartney M.A."/>
            <person name="Auch B."/>
            <person name="Kono T."/>
            <person name="Mallez S."/>
            <person name="Zhang Y."/>
            <person name="Obille A."/>
            <person name="Becker A."/>
            <person name="Abrahante J.E."/>
            <person name="Garbe J."/>
            <person name="Badalamenti J.P."/>
            <person name="Herman A."/>
            <person name="Mangelson H."/>
            <person name="Liachko I."/>
            <person name="Sullivan S."/>
            <person name="Sone E.D."/>
            <person name="Koren S."/>
            <person name="Silverstein K.A.T."/>
            <person name="Beckman K.B."/>
            <person name="Gohl D.M."/>
        </authorList>
    </citation>
    <scope>NUCLEOTIDE SEQUENCE</scope>
    <source>
        <strain evidence="2">Duluth1</strain>
        <tissue evidence="2">Whole animal</tissue>
    </source>
</reference>
<dbReference type="AlphaFoldDB" id="A0A9D4S9U2"/>
<keyword evidence="3" id="KW-1185">Reference proteome</keyword>
<protein>
    <submittedName>
        <fullName evidence="2">Uncharacterized protein</fullName>
    </submittedName>
</protein>
<feature type="transmembrane region" description="Helical" evidence="1">
    <location>
        <begin position="60"/>
        <end position="78"/>
    </location>
</feature>
<accession>A0A9D4S9U2</accession>
<evidence type="ECO:0000313" key="2">
    <source>
        <dbReference type="EMBL" id="KAH3895860.1"/>
    </source>
</evidence>
<comment type="caution">
    <text evidence="2">The sequence shown here is derived from an EMBL/GenBank/DDBJ whole genome shotgun (WGS) entry which is preliminary data.</text>
</comment>
<sequence>MDISLCGCSQHSHYCLSESAWTYRALGVHSIVMTAILCQHGYISLCGCSQHSHYCLSESAWIYLALGVHCIVITAFLCQHG</sequence>
<dbReference type="EMBL" id="JAIWYP010000001">
    <property type="protein sequence ID" value="KAH3895860.1"/>
    <property type="molecule type" value="Genomic_DNA"/>
</dbReference>